<comment type="caution">
    <text evidence="1">The sequence shown here is derived from an EMBL/GenBank/DDBJ whole genome shotgun (WGS) entry which is preliminary data.</text>
</comment>
<protein>
    <submittedName>
        <fullName evidence="1">Uncharacterized protein</fullName>
    </submittedName>
</protein>
<gene>
    <name evidence="1" type="ORF">RchiOBHm_Chr5g0045541</name>
</gene>
<dbReference type="Gramene" id="PRQ32361">
    <property type="protein sequence ID" value="PRQ32361"/>
    <property type="gene ID" value="RchiOBHm_Chr5g0045541"/>
</dbReference>
<name>A0A2P6QDW6_ROSCH</name>
<evidence type="ECO:0000313" key="2">
    <source>
        <dbReference type="Proteomes" id="UP000238479"/>
    </source>
</evidence>
<accession>A0A2P6QDW6</accession>
<sequence>MELRFSSALWGLILFSDCYEIEFCNLMLVNHWPGKTHFDDGGLISFFIFFHPFKFYISTDSSLPGIGFILATFEFRLWSSGKPGLILTLVSSVFFFHCDCNFCD</sequence>
<dbReference type="Proteomes" id="UP000238479">
    <property type="component" value="Chromosome 5"/>
</dbReference>
<reference evidence="1 2" key="1">
    <citation type="journal article" date="2018" name="Nat. Genet.">
        <title>The Rosa genome provides new insights in the design of modern roses.</title>
        <authorList>
            <person name="Bendahmane M."/>
        </authorList>
    </citation>
    <scope>NUCLEOTIDE SEQUENCE [LARGE SCALE GENOMIC DNA]</scope>
    <source>
        <strain evidence="2">cv. Old Blush</strain>
    </source>
</reference>
<proteinExistence type="predicted"/>
<dbReference type="AlphaFoldDB" id="A0A2P6QDW6"/>
<dbReference type="EMBL" id="PDCK01000043">
    <property type="protein sequence ID" value="PRQ32361.1"/>
    <property type="molecule type" value="Genomic_DNA"/>
</dbReference>
<keyword evidence="2" id="KW-1185">Reference proteome</keyword>
<evidence type="ECO:0000313" key="1">
    <source>
        <dbReference type="EMBL" id="PRQ32361.1"/>
    </source>
</evidence>
<organism evidence="1 2">
    <name type="scientific">Rosa chinensis</name>
    <name type="common">China rose</name>
    <dbReference type="NCBI Taxonomy" id="74649"/>
    <lineage>
        <taxon>Eukaryota</taxon>
        <taxon>Viridiplantae</taxon>
        <taxon>Streptophyta</taxon>
        <taxon>Embryophyta</taxon>
        <taxon>Tracheophyta</taxon>
        <taxon>Spermatophyta</taxon>
        <taxon>Magnoliopsida</taxon>
        <taxon>eudicotyledons</taxon>
        <taxon>Gunneridae</taxon>
        <taxon>Pentapetalae</taxon>
        <taxon>rosids</taxon>
        <taxon>fabids</taxon>
        <taxon>Rosales</taxon>
        <taxon>Rosaceae</taxon>
        <taxon>Rosoideae</taxon>
        <taxon>Rosoideae incertae sedis</taxon>
        <taxon>Rosa</taxon>
    </lineage>
</organism>